<dbReference type="GO" id="GO:0005829">
    <property type="term" value="C:cytosol"/>
    <property type="evidence" value="ECO:0007669"/>
    <property type="project" value="TreeGrafter"/>
</dbReference>
<dbReference type="Proteomes" id="UP000192917">
    <property type="component" value="Unassembled WGS sequence"/>
</dbReference>
<dbReference type="Gene3D" id="3.40.50.300">
    <property type="entry name" value="P-loop containing nucleotide triphosphate hydrolases"/>
    <property type="match status" value="2"/>
</dbReference>
<evidence type="ECO:0000256" key="7">
    <source>
        <dbReference type="ARBA" id="ARBA00022840"/>
    </source>
</evidence>
<dbReference type="Pfam" id="PF00625">
    <property type="entry name" value="Guanylate_kin"/>
    <property type="match status" value="1"/>
</dbReference>
<keyword evidence="7 9" id="KW-0067">ATP-binding</keyword>
<dbReference type="PANTHER" id="PTHR23117">
    <property type="entry name" value="GUANYLATE KINASE-RELATED"/>
    <property type="match status" value="1"/>
</dbReference>
<evidence type="ECO:0000313" key="11">
    <source>
        <dbReference type="EMBL" id="SMF83371.1"/>
    </source>
</evidence>
<dbReference type="PROSITE" id="PS00856">
    <property type="entry name" value="GUANYLATE_KINASE_1"/>
    <property type="match status" value="1"/>
</dbReference>
<dbReference type="EC" id="2.7.4.8" evidence="2 9"/>
<feature type="domain" description="Guanylate kinase-like" evidence="10">
    <location>
        <begin position="12"/>
        <end position="191"/>
    </location>
</feature>
<dbReference type="GO" id="GO:0005524">
    <property type="term" value="F:ATP binding"/>
    <property type="evidence" value="ECO:0007669"/>
    <property type="project" value="UniProtKB-UniRule"/>
</dbReference>
<dbReference type="InterPro" id="IPR008145">
    <property type="entry name" value="GK/Ca_channel_bsu"/>
</dbReference>
<comment type="subcellular location">
    <subcellularLocation>
        <location evidence="9">Cytoplasm</location>
    </subcellularLocation>
</comment>
<evidence type="ECO:0000256" key="8">
    <source>
        <dbReference type="ARBA" id="ARBA00030128"/>
    </source>
</evidence>
<feature type="binding site" evidence="9">
    <location>
        <begin position="19"/>
        <end position="26"/>
    </location>
    <ligand>
        <name>ATP</name>
        <dbReference type="ChEBI" id="CHEBI:30616"/>
    </ligand>
</feature>
<evidence type="ECO:0000259" key="10">
    <source>
        <dbReference type="PROSITE" id="PS50052"/>
    </source>
</evidence>
<evidence type="ECO:0000256" key="5">
    <source>
        <dbReference type="ARBA" id="ARBA00022741"/>
    </source>
</evidence>
<evidence type="ECO:0000256" key="6">
    <source>
        <dbReference type="ARBA" id="ARBA00022777"/>
    </source>
</evidence>
<gene>
    <name evidence="9" type="primary">gmk</name>
    <name evidence="11" type="ORF">SAMN05428998_14928</name>
</gene>
<dbReference type="InterPro" id="IPR008144">
    <property type="entry name" value="Guanylate_kin-like_dom"/>
</dbReference>
<dbReference type="GO" id="GO:0004385">
    <property type="term" value="F:GMP kinase activity"/>
    <property type="evidence" value="ECO:0007669"/>
    <property type="project" value="UniProtKB-UniRule"/>
</dbReference>
<evidence type="ECO:0000256" key="2">
    <source>
        <dbReference type="ARBA" id="ARBA00012961"/>
    </source>
</evidence>
<dbReference type="InterPro" id="IPR027417">
    <property type="entry name" value="P-loop_NTPase"/>
</dbReference>
<dbReference type="PROSITE" id="PS50052">
    <property type="entry name" value="GUANYLATE_KINASE_2"/>
    <property type="match status" value="1"/>
</dbReference>
<evidence type="ECO:0000256" key="9">
    <source>
        <dbReference type="HAMAP-Rule" id="MF_00328"/>
    </source>
</evidence>
<dbReference type="InterPro" id="IPR017665">
    <property type="entry name" value="Guanylate_kinase"/>
</dbReference>
<comment type="similarity">
    <text evidence="1 9">Belongs to the guanylate kinase family.</text>
</comment>
<dbReference type="EMBL" id="FWZX01000049">
    <property type="protein sequence ID" value="SMF83371.1"/>
    <property type="molecule type" value="Genomic_DNA"/>
</dbReference>
<dbReference type="SMART" id="SM00072">
    <property type="entry name" value="GuKc"/>
    <property type="match status" value="1"/>
</dbReference>
<dbReference type="HAMAP" id="MF_00328">
    <property type="entry name" value="Guanylate_kinase"/>
    <property type="match status" value="1"/>
</dbReference>
<organism evidence="11 12">
    <name type="scientific">Tistlia consotensis USBA 355</name>
    <dbReference type="NCBI Taxonomy" id="560819"/>
    <lineage>
        <taxon>Bacteria</taxon>
        <taxon>Pseudomonadati</taxon>
        <taxon>Pseudomonadota</taxon>
        <taxon>Alphaproteobacteria</taxon>
        <taxon>Rhodospirillales</taxon>
        <taxon>Rhodovibrionaceae</taxon>
        <taxon>Tistlia</taxon>
    </lineage>
</organism>
<dbReference type="STRING" id="560819.SAMN05428998_14928"/>
<keyword evidence="12" id="KW-1185">Reference proteome</keyword>
<name>A0A1Y6CWC0_9PROT</name>
<dbReference type="NCBIfam" id="TIGR03263">
    <property type="entry name" value="guanyl_kin"/>
    <property type="match status" value="1"/>
</dbReference>
<evidence type="ECO:0000313" key="12">
    <source>
        <dbReference type="Proteomes" id="UP000192917"/>
    </source>
</evidence>
<dbReference type="InterPro" id="IPR020590">
    <property type="entry name" value="Guanylate_kinase_CS"/>
</dbReference>
<sequence length="214" mass="24257">MARRTARFRRRGLMFVLSSPSGAGKTTISRKLLEDDDNLQLSISATTRPKRPGERDGIDYHFVDHAAFERMAQGGELLEHAVVFGNRYGTPRGPVEKALAAGRDVLFDIDWQGTQQVYSKMPDDVVRVFILPPSIEELERRLHTRAQDSDEVVAQRMAKAADEMSHYDAYDYIIVNEQVERAVVEAKAILTAERRRLKRLIGLDSFVKQLRGEG</sequence>
<reference evidence="11 12" key="1">
    <citation type="submission" date="2017-04" db="EMBL/GenBank/DDBJ databases">
        <authorList>
            <person name="Afonso C.L."/>
            <person name="Miller P.J."/>
            <person name="Scott M.A."/>
            <person name="Spackman E."/>
            <person name="Goraichik I."/>
            <person name="Dimitrov K.M."/>
            <person name="Suarez D.L."/>
            <person name="Swayne D.E."/>
        </authorList>
    </citation>
    <scope>NUCLEOTIDE SEQUENCE [LARGE SCALE GENOMIC DNA]</scope>
    <source>
        <strain evidence="11 12">USBA 355</strain>
    </source>
</reference>
<protein>
    <recommendedName>
        <fullName evidence="3 9">Guanylate kinase</fullName>
        <ecNumber evidence="2 9">2.7.4.8</ecNumber>
    </recommendedName>
    <alternativeName>
        <fullName evidence="8 9">GMP kinase</fullName>
    </alternativeName>
</protein>
<proteinExistence type="inferred from homology"/>
<evidence type="ECO:0000256" key="1">
    <source>
        <dbReference type="ARBA" id="ARBA00005790"/>
    </source>
</evidence>
<keyword evidence="4 9" id="KW-0808">Transferase</keyword>
<keyword evidence="5 9" id="KW-0547">Nucleotide-binding</keyword>
<keyword evidence="9" id="KW-0963">Cytoplasm</keyword>
<dbReference type="Gene3D" id="3.30.63.10">
    <property type="entry name" value="Guanylate Kinase phosphate binding domain"/>
    <property type="match status" value="1"/>
</dbReference>
<dbReference type="AlphaFoldDB" id="A0A1Y6CWC0"/>
<evidence type="ECO:0000256" key="3">
    <source>
        <dbReference type="ARBA" id="ARBA00016296"/>
    </source>
</evidence>
<dbReference type="PANTHER" id="PTHR23117:SF13">
    <property type="entry name" value="GUANYLATE KINASE"/>
    <property type="match status" value="1"/>
</dbReference>
<evidence type="ECO:0000256" key="4">
    <source>
        <dbReference type="ARBA" id="ARBA00022679"/>
    </source>
</evidence>
<comment type="catalytic activity">
    <reaction evidence="9">
        <text>GMP + ATP = GDP + ADP</text>
        <dbReference type="Rhea" id="RHEA:20780"/>
        <dbReference type="ChEBI" id="CHEBI:30616"/>
        <dbReference type="ChEBI" id="CHEBI:58115"/>
        <dbReference type="ChEBI" id="CHEBI:58189"/>
        <dbReference type="ChEBI" id="CHEBI:456216"/>
        <dbReference type="EC" id="2.7.4.8"/>
    </reaction>
</comment>
<accession>A0A1Y6CWC0</accession>
<dbReference type="SUPFAM" id="SSF52540">
    <property type="entry name" value="P-loop containing nucleoside triphosphate hydrolases"/>
    <property type="match status" value="1"/>
</dbReference>
<comment type="function">
    <text evidence="9">Essential for recycling GMP and indirectly, cGMP.</text>
</comment>
<dbReference type="CDD" id="cd00071">
    <property type="entry name" value="GMPK"/>
    <property type="match status" value="1"/>
</dbReference>
<dbReference type="FunFam" id="3.30.63.10:FF:000002">
    <property type="entry name" value="Guanylate kinase 1"/>
    <property type="match status" value="1"/>
</dbReference>
<keyword evidence="6 9" id="KW-0418">Kinase</keyword>